<dbReference type="EMBL" id="CP002776">
    <property type="protein sequence ID" value="AEG31324.1"/>
    <property type="molecule type" value="Genomic_DNA"/>
</dbReference>
<dbReference type="AlphaFoldDB" id="F6DBT8"/>
<proteinExistence type="predicted"/>
<evidence type="ECO:0000313" key="2">
    <source>
        <dbReference type="Proteomes" id="UP000009232"/>
    </source>
</evidence>
<name>F6DBT8_THICA</name>
<sequence>MPLIESTAVSQTSPANWRHDYQGVAELNAALKAALAQTDLAHLAKKLGYQQPAILSTHLNSYILDQPYLGLVKGHYDLTMGSRGLLLALVKPLGMSSQLVNDVLDWIDRGIKAYKQSTPYVMVTTDYVVTPQHRPPLFALAMLNAQRKFEVAFEDFHPDSQVMIPNLQQRIAAHYKEHAGVLAFWGKIMSYHYHHVDGSVRVFDCASVVQEHQKEPE</sequence>
<dbReference type="KEGG" id="tcy:Thicy_0551"/>
<dbReference type="RefSeq" id="WP_013835105.1">
    <property type="nucleotide sequence ID" value="NC_015581.1"/>
</dbReference>
<dbReference type="Proteomes" id="UP000009232">
    <property type="component" value="Chromosome"/>
</dbReference>
<dbReference type="HOGENOM" id="CLU_1271796_0_0_6"/>
<accession>F6DBT8</accession>
<protein>
    <submittedName>
        <fullName evidence="1">Uncharacterized protein</fullName>
    </submittedName>
</protein>
<gene>
    <name evidence="1" type="ordered locus">Thicy_0551</name>
</gene>
<organism evidence="1 2">
    <name type="scientific">Thiomicrospira cyclica (strain DSM 14477 / JCM 11371 / ALM1)</name>
    <name type="common">Thioalkalimicrobium cyclicum</name>
    <dbReference type="NCBI Taxonomy" id="717773"/>
    <lineage>
        <taxon>Bacteria</taxon>
        <taxon>Pseudomonadati</taxon>
        <taxon>Pseudomonadota</taxon>
        <taxon>Gammaproteobacteria</taxon>
        <taxon>Thiotrichales</taxon>
        <taxon>Piscirickettsiaceae</taxon>
        <taxon>Thiomicrospira</taxon>
    </lineage>
</organism>
<dbReference type="eggNOG" id="ENOG5033MV2">
    <property type="taxonomic scope" value="Bacteria"/>
</dbReference>
<dbReference type="STRING" id="717773.Thicy_0551"/>
<reference evidence="1 2" key="1">
    <citation type="submission" date="2011-05" db="EMBL/GenBank/DDBJ databases">
        <title>Complete sequence of Thioalkalimicrobium cyclicum ALM1.</title>
        <authorList>
            <consortium name="US DOE Joint Genome Institute"/>
            <person name="Lucas S."/>
            <person name="Han J."/>
            <person name="Lapidus A."/>
            <person name="Cheng J.-F."/>
            <person name="Goodwin L."/>
            <person name="Pitluck S."/>
            <person name="Peters L."/>
            <person name="Mikhailova N."/>
            <person name="Davenport K."/>
            <person name="Han C."/>
            <person name="Tapia R."/>
            <person name="Land M."/>
            <person name="Hauser L."/>
            <person name="Kyrpides N."/>
            <person name="Ivanova N."/>
            <person name="Pagani I."/>
            <person name="Kappler U."/>
            <person name="Woyke T."/>
        </authorList>
    </citation>
    <scope>NUCLEOTIDE SEQUENCE [LARGE SCALE GENOMIC DNA]</scope>
    <source>
        <strain evidence="2">DSM 14477 / JCM 11371 / ALM1</strain>
    </source>
</reference>
<evidence type="ECO:0000313" key="1">
    <source>
        <dbReference type="EMBL" id="AEG31324.1"/>
    </source>
</evidence>
<dbReference type="OrthoDB" id="6360607at2"/>
<keyword evidence="2" id="KW-1185">Reference proteome</keyword>